<dbReference type="PANTHER" id="PTHR42755">
    <property type="entry name" value="3-DEOXY-MANNO-OCTULOSONATE CYTIDYLYLTRANSFERASE"/>
    <property type="match status" value="1"/>
</dbReference>
<dbReference type="InterPro" id="IPR007507">
    <property type="entry name" value="Glycos_transf_N"/>
</dbReference>
<keyword evidence="8" id="KW-0812">Transmembrane</keyword>
<evidence type="ECO:0000259" key="9">
    <source>
        <dbReference type="Pfam" id="PF04413"/>
    </source>
</evidence>
<comment type="subcellular location">
    <subcellularLocation>
        <location evidence="8">Cell membrane</location>
    </subcellularLocation>
</comment>
<feature type="transmembrane region" description="Helical" evidence="8">
    <location>
        <begin position="12"/>
        <end position="33"/>
    </location>
</feature>
<comment type="pathway">
    <text evidence="1 8">Bacterial outer membrane biogenesis; LPS core biosynthesis.</text>
</comment>
<dbReference type="GO" id="GO:0009244">
    <property type="term" value="P:lipopolysaccharide core region biosynthetic process"/>
    <property type="evidence" value="ECO:0007669"/>
    <property type="project" value="UniProtKB-UniRule"/>
</dbReference>
<dbReference type="Pfam" id="PF04413">
    <property type="entry name" value="Glycos_transf_N"/>
    <property type="match status" value="1"/>
</dbReference>
<keyword evidence="8" id="KW-0472">Membrane</keyword>
<protein>
    <recommendedName>
        <fullName evidence="3 8">3-deoxy-D-manno-octulosonic acid transferase</fullName>
        <shortName evidence="8">Kdo transferase</shortName>
        <ecNumber evidence="2 8">2.4.99.12</ecNumber>
    </recommendedName>
    <alternativeName>
        <fullName evidence="5 8">Lipid IV(A) 3-deoxy-D-manno-octulosonic acid transferase</fullName>
    </alternativeName>
</protein>
<evidence type="ECO:0000256" key="4">
    <source>
        <dbReference type="ARBA" id="ARBA00022679"/>
    </source>
</evidence>
<dbReference type="Proteomes" id="UP000248536">
    <property type="component" value="Chromosome"/>
</dbReference>
<gene>
    <name evidence="10" type="primary">kdtA</name>
    <name evidence="10" type="ORF">HME9304_02057</name>
</gene>
<dbReference type="AlphaFoldDB" id="A0A2Z4LTI9"/>
<name>A0A2Z4LTI9_9FLAO</name>
<dbReference type="InterPro" id="IPR038107">
    <property type="entry name" value="Glycos_transf_N_sf"/>
</dbReference>
<comment type="similarity">
    <text evidence="8">Belongs to the glycosyltransferase group 1 family.</text>
</comment>
<keyword evidence="11" id="KW-1185">Reference proteome</keyword>
<dbReference type="KEGG" id="spon:HME9304_02057"/>
<evidence type="ECO:0000256" key="5">
    <source>
        <dbReference type="ARBA" id="ARBA00031445"/>
    </source>
</evidence>
<dbReference type="EC" id="2.4.99.12" evidence="2 8"/>
<reference evidence="10 11" key="1">
    <citation type="submission" date="2018-06" db="EMBL/GenBank/DDBJ databases">
        <title>Spongiibacterium sp. HME9304 Genome sequencing and assembly.</title>
        <authorList>
            <person name="Kang H."/>
            <person name="Kim H."/>
            <person name="Joh K."/>
        </authorList>
    </citation>
    <scope>NUCLEOTIDE SEQUENCE [LARGE SCALE GENOMIC DNA]</scope>
    <source>
        <strain evidence="10 11">HME9304</strain>
    </source>
</reference>
<evidence type="ECO:0000256" key="2">
    <source>
        <dbReference type="ARBA" id="ARBA00012621"/>
    </source>
</evidence>
<dbReference type="UniPathway" id="UPA00958"/>
<keyword evidence="8" id="KW-0448">Lipopolysaccharide biosynthesis</keyword>
<comment type="catalytic activity">
    <reaction evidence="6 8">
        <text>lipid IVA (E. coli) + CMP-3-deoxy-beta-D-manno-octulosonate = alpha-Kdo-(2-&gt;6)-lipid IVA (E. coli) + CMP + H(+)</text>
        <dbReference type="Rhea" id="RHEA:28066"/>
        <dbReference type="ChEBI" id="CHEBI:15378"/>
        <dbReference type="ChEBI" id="CHEBI:58603"/>
        <dbReference type="ChEBI" id="CHEBI:60364"/>
        <dbReference type="ChEBI" id="CHEBI:60377"/>
        <dbReference type="ChEBI" id="CHEBI:85987"/>
        <dbReference type="EC" id="2.4.99.12"/>
    </reaction>
</comment>
<dbReference type="PANTHER" id="PTHR42755:SF1">
    <property type="entry name" value="3-DEOXY-D-MANNO-OCTULOSONIC ACID TRANSFERASE, MITOCHONDRIAL-RELATED"/>
    <property type="match status" value="1"/>
</dbReference>
<keyword evidence="8" id="KW-1133">Transmembrane helix</keyword>
<feature type="active site" description="Proton acceptor" evidence="7">
    <location>
        <position position="69"/>
    </location>
</feature>
<dbReference type="GO" id="GO:0005886">
    <property type="term" value="C:plasma membrane"/>
    <property type="evidence" value="ECO:0007669"/>
    <property type="project" value="UniProtKB-SubCell"/>
</dbReference>
<keyword evidence="10" id="KW-0328">Glycosyltransferase</keyword>
<evidence type="ECO:0000313" key="11">
    <source>
        <dbReference type="Proteomes" id="UP000248536"/>
    </source>
</evidence>
<sequence length="420" mass="48063">MYFSGNMTLVRFVYNILISLSWIVLKVIALFNSKMRLFVLGRKGVFQKIEAKISDGDKLIWMHVASLGEYEQGLPILERIKLDHPLYKIVLTFFSPSGYEVKKDTPIADIVVYLPMDTISNAKKFLDIIKPELVIFVKYEIWPNYLHELRDRNIPTFLVSAIFSKRQVFFKSYGSFMRNSLRSFSHFFVQNENSKELLASIGHKNVTVSGDTRFDRVSKILNQDNGLDFMDDFKKGNFCLVAGSTWPEDEEIIIDFINTANTLSKYIIAPHKINETHINKIQSGILKKSIRFSKITKEKLSDYKVIIIDTIGLLTKIYAYADFAYVGGAFATGLHNTLEPAVFGIPVTIGPNYHGFKEAEDLIDQKGIYVIKNKLEFTELMTRFINDDNFRKKTGAINSNYIAKNVGATKQILNHIDDIL</sequence>
<dbReference type="EMBL" id="CP030104">
    <property type="protein sequence ID" value="AWX45049.1"/>
    <property type="molecule type" value="Genomic_DNA"/>
</dbReference>
<evidence type="ECO:0000256" key="7">
    <source>
        <dbReference type="PIRSR" id="PIRSR639901-1"/>
    </source>
</evidence>
<evidence type="ECO:0000256" key="3">
    <source>
        <dbReference type="ARBA" id="ARBA00019077"/>
    </source>
</evidence>
<dbReference type="InterPro" id="IPR039901">
    <property type="entry name" value="Kdotransferase"/>
</dbReference>
<dbReference type="GO" id="GO:0043842">
    <property type="term" value="F:Kdo transferase activity"/>
    <property type="evidence" value="ECO:0007669"/>
    <property type="project" value="UniProtKB-EC"/>
</dbReference>
<evidence type="ECO:0000256" key="6">
    <source>
        <dbReference type="ARBA" id="ARBA00049183"/>
    </source>
</evidence>
<comment type="function">
    <text evidence="8">Involved in lipopolysaccharide (LPS) biosynthesis. Catalyzes the transfer of 3-deoxy-D-manno-octulosonate (Kdo) residue(s) from CMP-Kdo to lipid IV(A), the tetraacyldisaccharide-1,4'-bisphosphate precursor of lipid A.</text>
</comment>
<organism evidence="10 11">
    <name type="scientific">Flagellimonas maritima</name>
    <dbReference type="NCBI Taxonomy" id="1383885"/>
    <lineage>
        <taxon>Bacteria</taxon>
        <taxon>Pseudomonadati</taxon>
        <taxon>Bacteroidota</taxon>
        <taxon>Flavobacteriia</taxon>
        <taxon>Flavobacteriales</taxon>
        <taxon>Flavobacteriaceae</taxon>
        <taxon>Flagellimonas</taxon>
    </lineage>
</organism>
<evidence type="ECO:0000313" key="10">
    <source>
        <dbReference type="EMBL" id="AWX45049.1"/>
    </source>
</evidence>
<dbReference type="Gene3D" id="3.40.50.2000">
    <property type="entry name" value="Glycogen Phosphorylase B"/>
    <property type="match status" value="1"/>
</dbReference>
<feature type="domain" description="3-deoxy-D-manno-octulosonic-acid transferase N-terminal" evidence="9">
    <location>
        <begin position="54"/>
        <end position="215"/>
    </location>
</feature>
<proteinExistence type="inferred from homology"/>
<evidence type="ECO:0000256" key="1">
    <source>
        <dbReference type="ARBA" id="ARBA00004713"/>
    </source>
</evidence>
<accession>A0A2Z4LTI9</accession>
<keyword evidence="8" id="KW-1003">Cell membrane</keyword>
<dbReference type="Gene3D" id="3.40.50.11720">
    <property type="entry name" value="3-Deoxy-D-manno-octulosonic-acid transferase, N-terminal domain"/>
    <property type="match status" value="1"/>
</dbReference>
<dbReference type="GO" id="GO:0009245">
    <property type="term" value="P:lipid A biosynthetic process"/>
    <property type="evidence" value="ECO:0007669"/>
    <property type="project" value="TreeGrafter"/>
</dbReference>
<evidence type="ECO:0000256" key="8">
    <source>
        <dbReference type="RuleBase" id="RU365103"/>
    </source>
</evidence>
<keyword evidence="4 8" id="KW-0808">Transferase</keyword>